<comment type="caution">
    <text evidence="2">The sequence shown here is derived from an EMBL/GenBank/DDBJ whole genome shotgun (WGS) entry which is preliminary data.</text>
</comment>
<reference evidence="2 3" key="1">
    <citation type="submission" date="2023-02" db="EMBL/GenBank/DDBJ databases">
        <title>LHISI_Scaffold_Assembly.</title>
        <authorList>
            <person name="Stuart O.P."/>
            <person name="Cleave R."/>
            <person name="Magrath M.J.L."/>
            <person name="Mikheyev A.S."/>
        </authorList>
    </citation>
    <scope>NUCLEOTIDE SEQUENCE [LARGE SCALE GENOMIC DNA]</scope>
    <source>
        <strain evidence="2">Daus_M_001</strain>
        <tissue evidence="2">Leg muscle</tissue>
    </source>
</reference>
<name>A0ABQ9H2P1_9NEOP</name>
<evidence type="ECO:0000313" key="3">
    <source>
        <dbReference type="Proteomes" id="UP001159363"/>
    </source>
</evidence>
<evidence type="ECO:0000256" key="1">
    <source>
        <dbReference type="SAM" id="MobiDB-lite"/>
    </source>
</evidence>
<proteinExistence type="predicted"/>
<protein>
    <submittedName>
        <fullName evidence="2">Uncharacterized protein</fullName>
    </submittedName>
</protein>
<feature type="region of interest" description="Disordered" evidence="1">
    <location>
        <begin position="344"/>
        <end position="372"/>
    </location>
</feature>
<organism evidence="2 3">
    <name type="scientific">Dryococelus australis</name>
    <dbReference type="NCBI Taxonomy" id="614101"/>
    <lineage>
        <taxon>Eukaryota</taxon>
        <taxon>Metazoa</taxon>
        <taxon>Ecdysozoa</taxon>
        <taxon>Arthropoda</taxon>
        <taxon>Hexapoda</taxon>
        <taxon>Insecta</taxon>
        <taxon>Pterygota</taxon>
        <taxon>Neoptera</taxon>
        <taxon>Polyneoptera</taxon>
        <taxon>Phasmatodea</taxon>
        <taxon>Verophasmatodea</taxon>
        <taxon>Anareolatae</taxon>
        <taxon>Phasmatidae</taxon>
        <taxon>Eurycanthinae</taxon>
        <taxon>Dryococelus</taxon>
    </lineage>
</organism>
<accession>A0ABQ9H2P1</accession>
<dbReference type="Proteomes" id="UP001159363">
    <property type="component" value="Chromosome 6"/>
</dbReference>
<feature type="region of interest" description="Disordered" evidence="1">
    <location>
        <begin position="121"/>
        <end position="147"/>
    </location>
</feature>
<dbReference type="EMBL" id="JARBHB010000007">
    <property type="protein sequence ID" value="KAJ8878540.1"/>
    <property type="molecule type" value="Genomic_DNA"/>
</dbReference>
<feature type="region of interest" description="Disordered" evidence="1">
    <location>
        <begin position="279"/>
        <end position="304"/>
    </location>
</feature>
<gene>
    <name evidence="2" type="ORF">PR048_019118</name>
</gene>
<evidence type="ECO:0000313" key="2">
    <source>
        <dbReference type="EMBL" id="KAJ8878540.1"/>
    </source>
</evidence>
<sequence>MIHPQNEIHLSGSLKAGNAPKPRSVCCGKRSIICEDPTEWNSLADYECVRISGNGREGLTELEEGTSVEWGRRKNGRCLPEKIFGFGCDRRQRQPQIGVHEEAVREQGCRELWSEKQRAANEVKTEQRRNERVGGNVRSPRKPADQQHCQARFPLAKILERPRRKSNPGRRRWEAMVAIDLEAGVQATPKVVKGTGEDMPRDGVDSCHNVGLEFFSSACPFRAPHTMESQTDKSGGERGGIGLVCSAAHDTIRLEHRLNARGSSTRGYGAALKCKEGGGNGILPRKHADERHHPTQLSHAQTRRSDPVLLGRRGWGWRGEAGLDYPRAVLDVFRTISAGADKDETSTMPYAGFEPRTSRISDRRRTNRMRHGRSARRTYVGHFSGNVLPEEMFIWLGISDSLHSYFRSLGYSPQATQFRSLFLLFTVLPRTLLQHPKPFPTSANPSLLCIANPYGTCAADREIASRRGKSIIRGARAPTLENGLSL</sequence>
<feature type="compositionally biased region" description="Basic and acidic residues" evidence="1">
    <location>
        <begin position="121"/>
        <end position="132"/>
    </location>
</feature>
<feature type="region of interest" description="Disordered" evidence="1">
    <location>
        <begin position="1"/>
        <end position="21"/>
    </location>
</feature>
<keyword evidence="3" id="KW-1185">Reference proteome</keyword>